<sequence length="284" mass="31409">MVILYYFGRKSSSIPSLVTMLTTYLCMVSVLLQTGFGKTSSQIAVPPSLKTIQPILSKLGPPSQVDPTKWTTRSYALSLVIMCANTVNQVQPGEVDFLKMWAPPNNKELPLPIKEYLKTGRFVMAPLSVSECLDVVLNLNAFLGIELFPLEIAEIFKQAAQDVARGTIVDLYLSKLSEADRNFILLEVGMVQRIYNCLEQPTSPAELGDLLQEFSKIRPRDQGINSNPTIFPPSGVTGRGSDPLRQLKLNQLGLDLLSWVIENHHLQNQLDELINSQALQGAAP</sequence>
<name>A0A0C2N0S8_THEKT</name>
<organism evidence="1 2">
    <name type="scientific">Thelohanellus kitauei</name>
    <name type="common">Myxosporean</name>
    <dbReference type="NCBI Taxonomy" id="669202"/>
    <lineage>
        <taxon>Eukaryota</taxon>
        <taxon>Metazoa</taxon>
        <taxon>Cnidaria</taxon>
        <taxon>Myxozoa</taxon>
        <taxon>Myxosporea</taxon>
        <taxon>Bivalvulida</taxon>
        <taxon>Platysporina</taxon>
        <taxon>Myxobolidae</taxon>
        <taxon>Thelohanellus</taxon>
    </lineage>
</organism>
<comment type="caution">
    <text evidence="1">The sequence shown here is derived from an EMBL/GenBank/DDBJ whole genome shotgun (WGS) entry which is preliminary data.</text>
</comment>
<proteinExistence type="predicted"/>
<reference evidence="1 2" key="1">
    <citation type="journal article" date="2014" name="Genome Biol. Evol.">
        <title>The genome of the myxosporean Thelohanellus kitauei shows adaptations to nutrient acquisition within its fish host.</title>
        <authorList>
            <person name="Yang Y."/>
            <person name="Xiong J."/>
            <person name="Zhou Z."/>
            <person name="Huo F."/>
            <person name="Miao W."/>
            <person name="Ran C."/>
            <person name="Liu Y."/>
            <person name="Zhang J."/>
            <person name="Feng J."/>
            <person name="Wang M."/>
            <person name="Wang M."/>
            <person name="Wang L."/>
            <person name="Yao B."/>
        </authorList>
    </citation>
    <scope>NUCLEOTIDE SEQUENCE [LARGE SCALE GENOMIC DNA]</scope>
    <source>
        <strain evidence="1">Wuqing</strain>
    </source>
</reference>
<protein>
    <submittedName>
        <fullName evidence="1">Uncharacterized protein</fullName>
    </submittedName>
</protein>
<evidence type="ECO:0000313" key="2">
    <source>
        <dbReference type="Proteomes" id="UP000031668"/>
    </source>
</evidence>
<accession>A0A0C2N0S8</accession>
<gene>
    <name evidence="1" type="ORF">RF11_11347</name>
</gene>
<dbReference type="Proteomes" id="UP000031668">
    <property type="component" value="Unassembled WGS sequence"/>
</dbReference>
<dbReference type="EMBL" id="JWZT01003162">
    <property type="protein sequence ID" value="KII67497.1"/>
    <property type="molecule type" value="Genomic_DNA"/>
</dbReference>
<evidence type="ECO:0000313" key="1">
    <source>
        <dbReference type="EMBL" id="KII67497.1"/>
    </source>
</evidence>
<dbReference type="AlphaFoldDB" id="A0A0C2N0S8"/>
<keyword evidence="2" id="KW-1185">Reference proteome</keyword>